<dbReference type="InterPro" id="IPR015947">
    <property type="entry name" value="PUA-like_sf"/>
</dbReference>
<sequence length="159" mass="17748">MGKSVDELVTDLAEQDIHLPKGYVRVGGFGDSEALSESLIALIRAGVKRGTCSLAWSWDFDGESIPEAGDIEIVLDWHGRPALVLRVTEVHIVPFDCVGAEFAVSEGEGDLSLTYWRTEHWRFFTDECSRIGRVADSSMPLICESFEVLYTLTPIQRRE</sequence>
<dbReference type="PANTHER" id="PTHR39203">
    <property type="entry name" value="CYTOPLASMIC PROTEIN-RELATED"/>
    <property type="match status" value="1"/>
</dbReference>
<name>A0A5Q4ZFB2_9BURK</name>
<dbReference type="Proteomes" id="UP000325811">
    <property type="component" value="Chromosome II"/>
</dbReference>
<dbReference type="SUPFAM" id="SSF88697">
    <property type="entry name" value="PUA domain-like"/>
    <property type="match status" value="1"/>
</dbReference>
<keyword evidence="3" id="KW-1185">Reference proteome</keyword>
<dbReference type="Gene3D" id="3.10.400.10">
    <property type="entry name" value="Sulfate adenylyltransferase"/>
    <property type="match status" value="1"/>
</dbReference>
<organism evidence="2 3">
    <name type="scientific">Paraburkholderia dioscoreae</name>
    <dbReference type="NCBI Taxonomy" id="2604047"/>
    <lineage>
        <taxon>Bacteria</taxon>
        <taxon>Pseudomonadati</taxon>
        <taxon>Pseudomonadota</taxon>
        <taxon>Betaproteobacteria</taxon>
        <taxon>Burkholderiales</taxon>
        <taxon>Burkholderiaceae</taxon>
        <taxon>Paraburkholderia</taxon>
    </lineage>
</organism>
<dbReference type="PIRSF" id="PIRSF021320">
    <property type="entry name" value="DUF984"/>
    <property type="match status" value="1"/>
</dbReference>
<protein>
    <recommendedName>
        <fullName evidence="1">ASCH domain-containing protein</fullName>
    </recommendedName>
</protein>
<dbReference type="AlphaFoldDB" id="A0A5Q4ZFB2"/>
<dbReference type="RefSeq" id="WP_007178480.1">
    <property type="nucleotide sequence ID" value="NZ_LR699554.1"/>
</dbReference>
<accession>A0A5Q4ZFB2</accession>
<dbReference type="Pfam" id="PF04266">
    <property type="entry name" value="ASCH"/>
    <property type="match status" value="1"/>
</dbReference>
<proteinExistence type="predicted"/>
<evidence type="ECO:0000313" key="2">
    <source>
        <dbReference type="EMBL" id="VVD34481.1"/>
    </source>
</evidence>
<evidence type="ECO:0000313" key="3">
    <source>
        <dbReference type="Proteomes" id="UP000325811"/>
    </source>
</evidence>
<dbReference type="PANTHER" id="PTHR39203:SF1">
    <property type="entry name" value="CYTOPLASMIC PROTEIN"/>
    <property type="match status" value="1"/>
</dbReference>
<dbReference type="SMART" id="SM01022">
    <property type="entry name" value="ASCH"/>
    <property type="match status" value="1"/>
</dbReference>
<dbReference type="EMBL" id="LR699554">
    <property type="protein sequence ID" value="VVD34481.1"/>
    <property type="molecule type" value="Genomic_DNA"/>
</dbReference>
<evidence type="ECO:0000259" key="1">
    <source>
        <dbReference type="SMART" id="SM01022"/>
    </source>
</evidence>
<reference evidence="2 3" key="1">
    <citation type="submission" date="2019-08" db="EMBL/GenBank/DDBJ databases">
        <authorList>
            <person name="Herpell B J."/>
        </authorList>
    </citation>
    <scope>NUCLEOTIDE SEQUENCE [LARGE SCALE GENOMIC DNA]</scope>
    <source>
        <strain evidence="3">Msb3</strain>
    </source>
</reference>
<dbReference type="InterPro" id="IPR009326">
    <property type="entry name" value="DUF984"/>
</dbReference>
<feature type="domain" description="ASCH" evidence="1">
    <location>
        <begin position="33"/>
        <end position="150"/>
    </location>
</feature>
<dbReference type="KEGG" id="pdio:PDMSB3_3197.1"/>
<gene>
    <name evidence="2" type="ORF">PDMSB3_3197</name>
</gene>
<dbReference type="InterPro" id="IPR007374">
    <property type="entry name" value="ASCH_domain"/>
</dbReference>
<dbReference type="CDD" id="cd06553">
    <property type="entry name" value="ASCH_Ef3133_like"/>
    <property type="match status" value="1"/>
</dbReference>